<keyword evidence="4" id="KW-1185">Reference proteome</keyword>
<feature type="signal peptide" evidence="2">
    <location>
        <begin position="1"/>
        <end position="22"/>
    </location>
</feature>
<feature type="chain" id="PRO_5039217871" description="Secreted protein" evidence="2">
    <location>
        <begin position="23"/>
        <end position="184"/>
    </location>
</feature>
<evidence type="ECO:0008006" key="5">
    <source>
        <dbReference type="Google" id="ProtNLM"/>
    </source>
</evidence>
<reference evidence="3 4" key="1">
    <citation type="submission" date="2020-08" db="EMBL/GenBank/DDBJ databases">
        <title>Sequencing the genomes of 1000 actinobacteria strains.</title>
        <authorList>
            <person name="Klenk H.-P."/>
        </authorList>
    </citation>
    <scope>NUCLEOTIDE SEQUENCE [LARGE SCALE GENOMIC DNA]</scope>
    <source>
        <strain evidence="3 4">DSM 102030</strain>
    </source>
</reference>
<evidence type="ECO:0000256" key="2">
    <source>
        <dbReference type="SAM" id="SignalP"/>
    </source>
</evidence>
<dbReference type="RefSeq" id="WP_184575297.1">
    <property type="nucleotide sequence ID" value="NZ_JACHJT010000001.1"/>
</dbReference>
<organism evidence="3 4">
    <name type="scientific">Lipingzhangella halophila</name>
    <dbReference type="NCBI Taxonomy" id="1783352"/>
    <lineage>
        <taxon>Bacteria</taxon>
        <taxon>Bacillati</taxon>
        <taxon>Actinomycetota</taxon>
        <taxon>Actinomycetes</taxon>
        <taxon>Streptosporangiales</taxon>
        <taxon>Nocardiopsidaceae</taxon>
        <taxon>Lipingzhangella</taxon>
    </lineage>
</organism>
<dbReference type="Proteomes" id="UP000523007">
    <property type="component" value="Unassembled WGS sequence"/>
</dbReference>
<sequence length="184" mass="19152">MNSATSPLRAVLVLTSSAFLLAGCGFFGDDGGSDDTSDPVNAGQVDPGEEEPRETLASQDVNTLETDLHIAVHELARGAETVELTFSVTNIGDNESEIVHGWLGSGGDADVSGVKLVDPTNGKVHLVARDANDACVCSTYGGTDRFATDESILYSATFGAPPEDVETMDVQIPTAGTFNDVELS</sequence>
<comment type="caution">
    <text evidence="3">The sequence shown here is derived from an EMBL/GenBank/DDBJ whole genome shotgun (WGS) entry which is preliminary data.</text>
</comment>
<protein>
    <recommendedName>
        <fullName evidence="5">Secreted protein</fullName>
    </recommendedName>
</protein>
<evidence type="ECO:0000313" key="3">
    <source>
        <dbReference type="EMBL" id="MBB4930240.1"/>
    </source>
</evidence>
<accession>A0A7W7W221</accession>
<dbReference type="AlphaFoldDB" id="A0A7W7W221"/>
<feature type="region of interest" description="Disordered" evidence="1">
    <location>
        <begin position="32"/>
        <end position="57"/>
    </location>
</feature>
<evidence type="ECO:0000256" key="1">
    <source>
        <dbReference type="SAM" id="MobiDB-lite"/>
    </source>
</evidence>
<keyword evidence="2" id="KW-0732">Signal</keyword>
<gene>
    <name evidence="3" type="ORF">F4561_001060</name>
</gene>
<name>A0A7W7W221_9ACTN</name>
<evidence type="ECO:0000313" key="4">
    <source>
        <dbReference type="Proteomes" id="UP000523007"/>
    </source>
</evidence>
<proteinExistence type="predicted"/>
<dbReference type="EMBL" id="JACHJT010000001">
    <property type="protein sequence ID" value="MBB4930240.1"/>
    <property type="molecule type" value="Genomic_DNA"/>
</dbReference>